<feature type="domain" description="NAD-dependent epimerase/dehydratase" evidence="3">
    <location>
        <begin position="191"/>
        <end position="479"/>
    </location>
</feature>
<dbReference type="Proteomes" id="UP001341281">
    <property type="component" value="Chromosome 10"/>
</dbReference>
<evidence type="ECO:0000313" key="5">
    <source>
        <dbReference type="Proteomes" id="UP001341281"/>
    </source>
</evidence>
<reference evidence="4 5" key="1">
    <citation type="submission" date="2024-02" db="EMBL/GenBank/DDBJ databases">
        <title>High-quality chromosome-scale genome assembly of Pensacola bahiagrass (Paspalum notatum Flugge var. saurae).</title>
        <authorList>
            <person name="Vega J.M."/>
            <person name="Podio M."/>
            <person name="Orjuela J."/>
            <person name="Siena L.A."/>
            <person name="Pessino S.C."/>
            <person name="Combes M.C."/>
            <person name="Mariac C."/>
            <person name="Albertini E."/>
            <person name="Pupilli F."/>
            <person name="Ortiz J.P.A."/>
            <person name="Leblanc O."/>
        </authorList>
    </citation>
    <scope>NUCLEOTIDE SEQUENCE [LARGE SCALE GENOMIC DNA]</scope>
    <source>
        <strain evidence="4">R1</strain>
        <tissue evidence="4">Leaf</tissue>
    </source>
</reference>
<evidence type="ECO:0000256" key="2">
    <source>
        <dbReference type="SAM" id="MobiDB-lite"/>
    </source>
</evidence>
<comment type="similarity">
    <text evidence="1">Belongs to the NAD(P)-dependent epimerase/dehydratase family.</text>
</comment>
<evidence type="ECO:0000259" key="3">
    <source>
        <dbReference type="Pfam" id="PF01370"/>
    </source>
</evidence>
<dbReference type="InterPro" id="IPR001509">
    <property type="entry name" value="Epimerase_deHydtase"/>
</dbReference>
<evidence type="ECO:0000313" key="4">
    <source>
        <dbReference type="EMBL" id="WVZ98343.1"/>
    </source>
</evidence>
<organism evidence="4 5">
    <name type="scientific">Paspalum notatum var. saurae</name>
    <dbReference type="NCBI Taxonomy" id="547442"/>
    <lineage>
        <taxon>Eukaryota</taxon>
        <taxon>Viridiplantae</taxon>
        <taxon>Streptophyta</taxon>
        <taxon>Embryophyta</taxon>
        <taxon>Tracheophyta</taxon>
        <taxon>Spermatophyta</taxon>
        <taxon>Magnoliopsida</taxon>
        <taxon>Liliopsida</taxon>
        <taxon>Poales</taxon>
        <taxon>Poaceae</taxon>
        <taxon>PACMAD clade</taxon>
        <taxon>Panicoideae</taxon>
        <taxon>Andropogonodae</taxon>
        <taxon>Paspaleae</taxon>
        <taxon>Paspalinae</taxon>
        <taxon>Paspalum</taxon>
    </lineage>
</organism>
<proteinExistence type="inferred from homology"/>
<dbReference type="Pfam" id="PF01370">
    <property type="entry name" value="Epimerase"/>
    <property type="match status" value="1"/>
</dbReference>
<name>A0AAQ3UTU3_PASNO</name>
<dbReference type="Gene3D" id="3.90.25.10">
    <property type="entry name" value="UDP-galactose 4-epimerase, domain 1"/>
    <property type="match status" value="1"/>
</dbReference>
<dbReference type="EMBL" id="CP144754">
    <property type="protein sequence ID" value="WVZ98343.1"/>
    <property type="molecule type" value="Genomic_DNA"/>
</dbReference>
<keyword evidence="5" id="KW-1185">Reference proteome</keyword>
<dbReference type="InterPro" id="IPR036291">
    <property type="entry name" value="NAD(P)-bd_dom_sf"/>
</dbReference>
<sequence length="581" mass="64751">MPSAPERTGSPPDGRRQLALQKRPCRSRSESLRRISTRSSSSLSLLFTNRSPPRCYPSLPSAFHSPSRLYLSASLFVLFFLLPWIAVEWDSLPDGGWPRLCWIMKMAHLITNCTFSTTPAVKTFSRPPSSCHNVGQLQNSKSSNLSFKSSSRVQKKSYVTRASAAVQGQTQTPLTGSQQAHEHSSSKPKKVMVIGGDGYCGWATALHLSNKGYEVAIVDNLVRRLFDHQLGLDSLTPITSIQNRIRRWKSLTGKTIQLFIGDICDFEFLSEAFKSFEPDAAVHFGEQRSAPYSMIDRSRAVYTQHNNVIGTLNVLFAIKEYSQECHLVKLGTMGEYGTPNIDIEEGFITITHNGRTDTLPYPKQASSFYHLSKVHDSHNIAFTCKAWGIRATDLNQGVVYGVRTDETAMHEELYNRFDYDGVFGTALNRFCVQAAVGHPLTVYGKGGQTRGYLDIRDTVQCVELAIANPAKPGEFRVFNQFTEQFSVNELAKLVTAAGAKLGLEVQTKSVPNPRVEAEEHYYNAKHTKLIELGLVPHLLSDSLLDSLLNFAVQYKDRVDTAQIMPSVSWKKMGAKPRTVSV</sequence>
<evidence type="ECO:0000256" key="1">
    <source>
        <dbReference type="ARBA" id="ARBA00007637"/>
    </source>
</evidence>
<feature type="compositionally biased region" description="Polar residues" evidence="2">
    <location>
        <begin position="166"/>
        <end position="179"/>
    </location>
</feature>
<protein>
    <recommendedName>
        <fullName evidence="3">NAD-dependent epimerase/dehydratase domain-containing protein</fullName>
    </recommendedName>
</protein>
<dbReference type="CDD" id="cd05255">
    <property type="entry name" value="SQD1_like_SDR_e"/>
    <property type="match status" value="1"/>
</dbReference>
<accession>A0AAQ3UTU3</accession>
<dbReference type="SUPFAM" id="SSF51735">
    <property type="entry name" value="NAD(P)-binding Rossmann-fold domains"/>
    <property type="match status" value="1"/>
</dbReference>
<gene>
    <name evidence="4" type="ORF">U9M48_043801</name>
</gene>
<feature type="region of interest" description="Disordered" evidence="2">
    <location>
        <begin position="1"/>
        <end position="36"/>
    </location>
</feature>
<feature type="region of interest" description="Disordered" evidence="2">
    <location>
        <begin position="164"/>
        <end position="189"/>
    </location>
</feature>
<dbReference type="Gene3D" id="3.40.50.720">
    <property type="entry name" value="NAD(P)-binding Rossmann-like Domain"/>
    <property type="match status" value="1"/>
</dbReference>
<dbReference type="PANTHER" id="PTHR43000">
    <property type="entry name" value="DTDP-D-GLUCOSE 4,6-DEHYDRATASE-RELATED"/>
    <property type="match status" value="1"/>
</dbReference>
<dbReference type="AlphaFoldDB" id="A0AAQ3UTU3"/>